<evidence type="ECO:0008006" key="3">
    <source>
        <dbReference type="Google" id="ProtNLM"/>
    </source>
</evidence>
<keyword evidence="2" id="KW-1185">Reference proteome</keyword>
<dbReference type="PROSITE" id="PS51257">
    <property type="entry name" value="PROKAR_LIPOPROTEIN"/>
    <property type="match status" value="1"/>
</dbReference>
<gene>
    <name evidence="1" type="ORF">ACM46_05185</name>
</gene>
<evidence type="ECO:0000313" key="2">
    <source>
        <dbReference type="Proteomes" id="UP000036261"/>
    </source>
</evidence>
<dbReference type="STRING" id="558151.ACM46_05185"/>
<dbReference type="EMBL" id="LFND01000001">
    <property type="protein sequence ID" value="KMQ66893.1"/>
    <property type="molecule type" value="Genomic_DNA"/>
</dbReference>
<comment type="caution">
    <text evidence="1">The sequence shown here is derived from an EMBL/GenBank/DDBJ whole genome shotgun (WGS) entry which is preliminary data.</text>
</comment>
<proteinExistence type="predicted"/>
<dbReference type="AlphaFoldDB" id="A0A0J7IKS8"/>
<sequence>MQRSMPRFLLQSLLYSLILILAVSCKTYTLADVKPVENTAQTVENLYFSSGEDYVYKCQMDIYKNHVSGILIIKKLNEKTHRVAMTSDFGNKLIDFEISENDFKLNYVLPDLDKKIVINFLKNDFQQLLKKNYPVSESFENDHSRIYLSKVDNKAYYLFFNKNSNLLQQIIYTKNRKEKIDFTFEAKKHIFSDSLNLQHKDFKINIKLFQITETGEN</sequence>
<reference evidence="1 2" key="1">
    <citation type="journal article" date="2013" name="Int. J. Syst. Evol. Microbiol.">
        <title>Chryseobacterium angstadtii sp. nov., isolated from a newt tank.</title>
        <authorList>
            <person name="Kirk K.E."/>
            <person name="Hoffman J.A."/>
            <person name="Smith K.A."/>
            <person name="Strahan B.L."/>
            <person name="Failor K.C."/>
            <person name="Krebs J.E."/>
            <person name="Gale A.N."/>
            <person name="Do T.D."/>
            <person name="Sontag T.C."/>
            <person name="Batties A.M."/>
            <person name="Mistiszyn K."/>
            <person name="Newman J.D."/>
        </authorList>
    </citation>
    <scope>NUCLEOTIDE SEQUENCE [LARGE SCALE GENOMIC DNA]</scope>
    <source>
        <strain evidence="1 2">KM</strain>
    </source>
</reference>
<organism evidence="1 2">
    <name type="scientific">Chryseobacterium angstadtii</name>
    <dbReference type="NCBI Taxonomy" id="558151"/>
    <lineage>
        <taxon>Bacteria</taxon>
        <taxon>Pseudomonadati</taxon>
        <taxon>Bacteroidota</taxon>
        <taxon>Flavobacteriia</taxon>
        <taxon>Flavobacteriales</taxon>
        <taxon>Weeksellaceae</taxon>
        <taxon>Chryseobacterium group</taxon>
        <taxon>Chryseobacterium</taxon>
    </lineage>
</organism>
<name>A0A0J7IKS8_9FLAO</name>
<evidence type="ECO:0000313" key="1">
    <source>
        <dbReference type="EMBL" id="KMQ66893.1"/>
    </source>
</evidence>
<dbReference type="Proteomes" id="UP000036261">
    <property type="component" value="Unassembled WGS sequence"/>
</dbReference>
<accession>A0A0J7IKS8</accession>
<dbReference type="PATRIC" id="fig|558151.6.peg.1086"/>
<protein>
    <recommendedName>
        <fullName evidence="3">Lipoprotein</fullName>
    </recommendedName>
</protein>